<protein>
    <submittedName>
        <fullName evidence="1">Uncharacterized protein</fullName>
    </submittedName>
</protein>
<dbReference type="Proteomes" id="UP001212841">
    <property type="component" value="Unassembled WGS sequence"/>
</dbReference>
<keyword evidence="2" id="KW-1185">Reference proteome</keyword>
<evidence type="ECO:0000313" key="1">
    <source>
        <dbReference type="EMBL" id="KAJ3024623.1"/>
    </source>
</evidence>
<proteinExistence type="predicted"/>
<feature type="non-terminal residue" evidence="1">
    <location>
        <position position="142"/>
    </location>
</feature>
<name>A0AAD5S0L9_9FUNG</name>
<organism evidence="1 2">
    <name type="scientific">Rhizophlyctis rosea</name>
    <dbReference type="NCBI Taxonomy" id="64517"/>
    <lineage>
        <taxon>Eukaryota</taxon>
        <taxon>Fungi</taxon>
        <taxon>Fungi incertae sedis</taxon>
        <taxon>Chytridiomycota</taxon>
        <taxon>Chytridiomycota incertae sedis</taxon>
        <taxon>Chytridiomycetes</taxon>
        <taxon>Rhizophlyctidales</taxon>
        <taxon>Rhizophlyctidaceae</taxon>
        <taxon>Rhizophlyctis</taxon>
    </lineage>
</organism>
<evidence type="ECO:0000313" key="2">
    <source>
        <dbReference type="Proteomes" id="UP001212841"/>
    </source>
</evidence>
<accession>A0AAD5S0L9</accession>
<dbReference type="AlphaFoldDB" id="A0AAD5S0L9"/>
<comment type="caution">
    <text evidence="1">The sequence shown here is derived from an EMBL/GenBank/DDBJ whole genome shotgun (WGS) entry which is preliminary data.</text>
</comment>
<reference evidence="1" key="1">
    <citation type="submission" date="2020-05" db="EMBL/GenBank/DDBJ databases">
        <title>Phylogenomic resolution of chytrid fungi.</title>
        <authorList>
            <person name="Stajich J.E."/>
            <person name="Amses K."/>
            <person name="Simmons R."/>
            <person name="Seto K."/>
            <person name="Myers J."/>
            <person name="Bonds A."/>
            <person name="Quandt C.A."/>
            <person name="Barry K."/>
            <person name="Liu P."/>
            <person name="Grigoriev I."/>
            <person name="Longcore J.E."/>
            <person name="James T.Y."/>
        </authorList>
    </citation>
    <scope>NUCLEOTIDE SEQUENCE</scope>
    <source>
        <strain evidence="1">JEL0318</strain>
    </source>
</reference>
<sequence length="142" mass="15829">KERVVGDQLMTYNLKKKQFAAGKGLQKLAPFHNPKPKKHIPWDAINLVDLNFNADRDAIASLRQEQMKDKISDILKLLPKALQRTESVGTNVELPYQKLSVATQDIGTSHKEIINPLATSPVNQAIPMTIPVTPKKGKTPTR</sequence>
<gene>
    <name evidence="1" type="ORF">HK097_006877</name>
</gene>
<feature type="non-terminal residue" evidence="1">
    <location>
        <position position="1"/>
    </location>
</feature>
<dbReference type="EMBL" id="JADGJD010003255">
    <property type="protein sequence ID" value="KAJ3024623.1"/>
    <property type="molecule type" value="Genomic_DNA"/>
</dbReference>